<evidence type="ECO:0000313" key="4">
    <source>
        <dbReference type="EMBL" id="UTO25729.1"/>
    </source>
</evidence>
<dbReference type="SUPFAM" id="SSF82607">
    <property type="entry name" value="YbaB-like"/>
    <property type="match status" value="1"/>
</dbReference>
<feature type="coiled-coil region" evidence="2">
    <location>
        <begin position="5"/>
        <end position="32"/>
    </location>
</feature>
<evidence type="ECO:0000256" key="1">
    <source>
        <dbReference type="HAMAP-Rule" id="MF_00274"/>
    </source>
</evidence>
<dbReference type="Gene3D" id="3.30.1310.10">
    <property type="entry name" value="Nucleoid-associated protein YbaB-like domain"/>
    <property type="match status" value="1"/>
</dbReference>
<comment type="subcellular location">
    <subcellularLocation>
        <location evidence="1">Cytoplasm</location>
        <location evidence="1">Nucleoid</location>
    </subcellularLocation>
</comment>
<dbReference type="InterPro" id="IPR036894">
    <property type="entry name" value="YbaB-like_sf"/>
</dbReference>
<dbReference type="RefSeq" id="WP_241851632.1">
    <property type="nucleotide sequence ID" value="NZ_CP008748.1"/>
</dbReference>
<dbReference type="GO" id="GO:0043590">
    <property type="term" value="C:bacterial nucleoid"/>
    <property type="evidence" value="ECO:0007669"/>
    <property type="project" value="UniProtKB-UniRule"/>
</dbReference>
<dbReference type="GO" id="GO:0003677">
    <property type="term" value="F:DNA binding"/>
    <property type="evidence" value="ECO:0007669"/>
    <property type="project" value="UniProtKB-UniRule"/>
</dbReference>
<keyword evidence="1" id="KW-0963">Cytoplasm</keyword>
<dbReference type="AlphaFoldDB" id="A0A4R7TZP0"/>
<comment type="function">
    <text evidence="1">Binds to DNA and alters its conformation. May be involved in regulation of gene expression, nucleoid organization and DNA protection.</text>
</comment>
<reference evidence="3 5" key="1">
    <citation type="submission" date="2019-03" db="EMBL/GenBank/DDBJ databases">
        <title>Genomic Encyclopedia of Archaeal and Bacterial Type Strains, Phase II (KMG-II): from individual species to whole genera.</title>
        <authorList>
            <person name="Goeker M."/>
        </authorList>
    </citation>
    <scope>NUCLEOTIDE SEQUENCE [LARGE SCALE GENOMIC DNA]</scope>
    <source>
        <strain evidence="3 5">ATCC 25591</strain>
    </source>
</reference>
<keyword evidence="2" id="KW-0175">Coiled coil</keyword>
<proteinExistence type="inferred from homology"/>
<dbReference type="Pfam" id="PF02575">
    <property type="entry name" value="YbaB_DNA_bd"/>
    <property type="match status" value="1"/>
</dbReference>
<dbReference type="HAMAP" id="MF_00274">
    <property type="entry name" value="DNA_YbaB_EbfC"/>
    <property type="match status" value="1"/>
</dbReference>
<gene>
    <name evidence="3" type="ORF">JN03_0347</name>
    <name evidence="4" type="ORF">NMG93_02530</name>
</gene>
<dbReference type="InterPro" id="IPR004401">
    <property type="entry name" value="YbaB/EbfC"/>
</dbReference>
<evidence type="ECO:0000256" key="2">
    <source>
        <dbReference type="SAM" id="Coils"/>
    </source>
</evidence>
<dbReference type="Proteomes" id="UP000294882">
    <property type="component" value="Unassembled WGS sequence"/>
</dbReference>
<dbReference type="GO" id="GO:0005737">
    <property type="term" value="C:cytoplasm"/>
    <property type="evidence" value="ECO:0007669"/>
    <property type="project" value="UniProtKB-UniRule"/>
</dbReference>
<dbReference type="NCBIfam" id="TIGR00103">
    <property type="entry name" value="DNA_YbaB_EbfC"/>
    <property type="match status" value="1"/>
</dbReference>
<reference evidence="4" key="2">
    <citation type="submission" date="2022-07" db="EMBL/GenBank/DDBJ databases">
        <title>Complete genome of Mycoplasma hyosynoviae B1.</title>
        <authorList>
            <person name="Spergser J."/>
        </authorList>
    </citation>
    <scope>NUCLEOTIDE SEQUENCE</scope>
    <source>
        <strain evidence="4">B1</strain>
    </source>
</reference>
<keyword evidence="1" id="KW-0238">DNA-binding</keyword>
<comment type="subunit">
    <text evidence="1">Homodimer.</text>
</comment>
<dbReference type="EMBL" id="CP101127">
    <property type="protein sequence ID" value="UTO25729.1"/>
    <property type="molecule type" value="Genomic_DNA"/>
</dbReference>
<dbReference type="PIRSF" id="PIRSF004555">
    <property type="entry name" value="UCP004555"/>
    <property type="match status" value="1"/>
</dbReference>
<accession>A0A4R7TZP0</accession>
<protein>
    <recommendedName>
        <fullName evidence="1">Nucleoid-associated protein JN03_0347</fullName>
    </recommendedName>
</protein>
<evidence type="ECO:0000313" key="3">
    <source>
        <dbReference type="EMBL" id="TDU97828.1"/>
    </source>
</evidence>
<evidence type="ECO:0000313" key="5">
    <source>
        <dbReference type="Proteomes" id="UP000294882"/>
    </source>
</evidence>
<name>A0A4R7TZP0_9BACT</name>
<dbReference type="EMBL" id="SOCH01000003">
    <property type="protein sequence ID" value="TDU97828.1"/>
    <property type="molecule type" value="Genomic_DNA"/>
</dbReference>
<comment type="similarity">
    <text evidence="1">Belongs to the YbaB/EbfC family.</text>
</comment>
<dbReference type="Proteomes" id="UP001059349">
    <property type="component" value="Chromosome"/>
</dbReference>
<sequence>MAMNMNEMLKKAKRLQEEASLQEAEIQKKEFKVTKQGIEAVLLGSRKIKSLKINPALIDPEDPELVEDLVVLTINEGLALIEEEYEELNDKFSGLGF</sequence>
<organism evidence="3 5">
    <name type="scientific">Metamycoplasma hyosynoviae</name>
    <dbReference type="NCBI Taxonomy" id="29559"/>
    <lineage>
        <taxon>Bacteria</taxon>
        <taxon>Bacillati</taxon>
        <taxon>Mycoplasmatota</taxon>
        <taxon>Mycoplasmoidales</taxon>
        <taxon>Metamycoplasmataceae</taxon>
        <taxon>Metamycoplasma</taxon>
    </lineage>
</organism>
<dbReference type="GeneID" id="75105353"/>